<reference evidence="3 4" key="1">
    <citation type="submission" date="2019-07" db="EMBL/GenBank/DDBJ databases">
        <title>Draft genome assembly of a fouling barnacle, Amphibalanus amphitrite (Darwin, 1854): The first reference genome for Thecostraca.</title>
        <authorList>
            <person name="Kim W."/>
        </authorList>
    </citation>
    <scope>NUCLEOTIDE SEQUENCE [LARGE SCALE GENOMIC DNA]</scope>
    <source>
        <strain evidence="3">SNU_AA5</strain>
        <tissue evidence="3">Soma without cirri and trophi</tissue>
    </source>
</reference>
<dbReference type="InterPro" id="IPR020821">
    <property type="entry name" value="ENPP1-3/EXOG-like_nuc-like"/>
</dbReference>
<sequence>MQRYRGVDYYYTLFDTRFRIPVYSAYIPAPVPADGARSGRRRTGRWYVEHSLAPSGNGTQGMDQWPGSRGKVPPSLRDQLPLLQAVDDDYAESGFNRGHLNPNFLQDGQEARLATFTLTNAVPQEPCFNQGAWKRAEQLFDEVFVSFCYARGGQLHALTGAVPNYPAQVGDMRTTRTISCGDNDGGCSVWRPEDPHSKYHRVNIPSRMWSAACCRYGPANRPLALPYMHWGLNAGDGRVRVSVGGHELRHMELELRRWYYAERGGPVELFEDGCWTPASAADPADETLIRERLTEEAGDDPAVLVDGDLTEAPDSRPGTLLTIQLRQELDPMLLHARDRDEHIDRLTSRIYGLLATGRYFVQCVDPLDKFVHSHEQGARHSRRALATPYCMLSMSYEADDPIPDLSTLRPPFPVPSSAAGRAAVSCGPPRQLGANGLVTAADVITGSAAANQPCEMRLSAAQLTFVDGVLHVPRLSAGQYVDVYDGLRWLLRLNDTQPRRFLSSQHELVLRVPSPRVAWQLRYAAHSTELSSGDTVLLIDQETCAALSYPHRRRGWPHVRFMEGPGGAGRHQVLLDGAAAGGTVGVGARVRLRTAHTTDPGYEMLYSSYTSNIYYDRRDDSSKQLWRVGGLPRHGGHLTLENVRYGDWFLGMKDRDMEDGGVFKGKLCRNPNRWLVYKLPERPDATAVQTADQIAGFEVMVRDACTPGGNKPFCIQT</sequence>
<evidence type="ECO:0000313" key="3">
    <source>
        <dbReference type="EMBL" id="KAF0295675.1"/>
    </source>
</evidence>
<dbReference type="Proteomes" id="UP000440578">
    <property type="component" value="Unassembled WGS sequence"/>
</dbReference>
<keyword evidence="3" id="KW-0255">Endonuclease</keyword>
<comment type="caution">
    <text evidence="3">The sequence shown here is derived from an EMBL/GenBank/DDBJ whole genome shotgun (WGS) entry which is preliminary data.</text>
</comment>
<dbReference type="OrthoDB" id="69221at2759"/>
<feature type="domain" description="DNA/RNA non-specific endonuclease/pyrophosphatase/phosphodiesterase" evidence="2">
    <location>
        <begin position="6"/>
        <end position="263"/>
    </location>
</feature>
<dbReference type="Gene3D" id="3.40.570.10">
    <property type="entry name" value="Extracellular Endonuclease, subunit A"/>
    <property type="match status" value="1"/>
</dbReference>
<accession>A0A6A4VNF1</accession>
<proteinExistence type="predicted"/>
<evidence type="ECO:0000313" key="4">
    <source>
        <dbReference type="Proteomes" id="UP000440578"/>
    </source>
</evidence>
<feature type="domain" description="ENPP1-3/EXOG-like endonuclease/phosphodiesterase" evidence="1">
    <location>
        <begin position="7"/>
        <end position="255"/>
    </location>
</feature>
<dbReference type="InterPro" id="IPR044929">
    <property type="entry name" value="DNA/RNA_non-sp_Endonuclease_sf"/>
</dbReference>
<evidence type="ECO:0000259" key="1">
    <source>
        <dbReference type="SMART" id="SM00477"/>
    </source>
</evidence>
<dbReference type="SMART" id="SM00477">
    <property type="entry name" value="NUC"/>
    <property type="match status" value="1"/>
</dbReference>
<dbReference type="Pfam" id="PF01223">
    <property type="entry name" value="Endonuclease_NS"/>
    <property type="match status" value="1"/>
</dbReference>
<keyword evidence="3" id="KW-0378">Hydrolase</keyword>
<dbReference type="GO" id="GO:0046872">
    <property type="term" value="F:metal ion binding"/>
    <property type="evidence" value="ECO:0007669"/>
    <property type="project" value="InterPro"/>
</dbReference>
<dbReference type="PANTHER" id="PTHR21472">
    <property type="entry name" value="ENDONUCLEASE DOMAIN-CONTAINING 1 PROTEIN ENDOD1"/>
    <property type="match status" value="1"/>
</dbReference>
<dbReference type="Gene3D" id="2.80.10.50">
    <property type="match status" value="1"/>
</dbReference>
<dbReference type="GO" id="GO:0016787">
    <property type="term" value="F:hydrolase activity"/>
    <property type="evidence" value="ECO:0007669"/>
    <property type="project" value="InterPro"/>
</dbReference>
<keyword evidence="3" id="KW-0540">Nuclease</keyword>
<dbReference type="GO" id="GO:0004519">
    <property type="term" value="F:endonuclease activity"/>
    <property type="evidence" value="ECO:0007669"/>
    <property type="project" value="UniProtKB-KW"/>
</dbReference>
<protein>
    <submittedName>
        <fullName evidence="3">Endonuclease domain-containing 1 protein</fullName>
    </submittedName>
</protein>
<dbReference type="AlphaFoldDB" id="A0A6A4VNF1"/>
<dbReference type="SUPFAM" id="SSF54060">
    <property type="entry name" value="His-Me finger endonucleases"/>
    <property type="match status" value="1"/>
</dbReference>
<name>A0A6A4VNF1_AMPAM</name>
<dbReference type="EMBL" id="VIIS01001604">
    <property type="protein sequence ID" value="KAF0295675.1"/>
    <property type="molecule type" value="Genomic_DNA"/>
</dbReference>
<dbReference type="SMART" id="SM00892">
    <property type="entry name" value="Endonuclease_NS"/>
    <property type="match status" value="1"/>
</dbReference>
<dbReference type="InterPro" id="IPR039015">
    <property type="entry name" value="ENDOD1"/>
</dbReference>
<gene>
    <name evidence="3" type="primary">ENDOD1_0</name>
    <name evidence="3" type="ORF">FJT64_006853</name>
</gene>
<organism evidence="3 4">
    <name type="scientific">Amphibalanus amphitrite</name>
    <name type="common">Striped barnacle</name>
    <name type="synonym">Balanus amphitrite</name>
    <dbReference type="NCBI Taxonomy" id="1232801"/>
    <lineage>
        <taxon>Eukaryota</taxon>
        <taxon>Metazoa</taxon>
        <taxon>Ecdysozoa</taxon>
        <taxon>Arthropoda</taxon>
        <taxon>Crustacea</taxon>
        <taxon>Multicrustacea</taxon>
        <taxon>Cirripedia</taxon>
        <taxon>Thoracica</taxon>
        <taxon>Thoracicalcarea</taxon>
        <taxon>Balanomorpha</taxon>
        <taxon>Balanoidea</taxon>
        <taxon>Balanidae</taxon>
        <taxon>Amphibalaninae</taxon>
        <taxon>Amphibalanus</taxon>
    </lineage>
</organism>
<dbReference type="InterPro" id="IPR044925">
    <property type="entry name" value="His-Me_finger_sf"/>
</dbReference>
<evidence type="ECO:0000259" key="2">
    <source>
        <dbReference type="SMART" id="SM00892"/>
    </source>
</evidence>
<dbReference type="InterPro" id="IPR001604">
    <property type="entry name" value="Endo_G_ENPP1-like_dom"/>
</dbReference>
<keyword evidence="4" id="KW-1185">Reference proteome</keyword>
<dbReference type="PANTHER" id="PTHR21472:SF30">
    <property type="entry name" value="ENDONUCLEASE DOMAIN-CONTAINING 1 PROTEIN-RELATED"/>
    <property type="match status" value="1"/>
</dbReference>
<dbReference type="GO" id="GO:0003676">
    <property type="term" value="F:nucleic acid binding"/>
    <property type="evidence" value="ECO:0007669"/>
    <property type="project" value="InterPro"/>
</dbReference>